<dbReference type="Gramene" id="AET3Gv21207200.3">
    <property type="protein sequence ID" value="AET3Gv21207200.3"/>
    <property type="gene ID" value="AET3Gv21207200"/>
</dbReference>
<dbReference type="EnsemblPlants" id="AET3Gv21207200.3">
    <property type="protein sequence ID" value="AET3Gv21207200.3"/>
    <property type="gene ID" value="AET3Gv21207200"/>
</dbReference>
<dbReference type="Proteomes" id="UP000015105">
    <property type="component" value="Chromosome 3D"/>
</dbReference>
<reference evidence="3" key="2">
    <citation type="journal article" date="2017" name="Nat. Plants">
        <title>The Aegilops tauschii genome reveals multiple impacts of transposons.</title>
        <authorList>
            <person name="Zhao G."/>
            <person name="Zou C."/>
            <person name="Li K."/>
            <person name="Wang K."/>
            <person name="Li T."/>
            <person name="Gao L."/>
            <person name="Zhang X."/>
            <person name="Wang H."/>
            <person name="Yang Z."/>
            <person name="Liu X."/>
            <person name="Jiang W."/>
            <person name="Mao L."/>
            <person name="Kong X."/>
            <person name="Jiao Y."/>
            <person name="Jia J."/>
        </authorList>
    </citation>
    <scope>NUCLEOTIDE SEQUENCE [LARGE SCALE GENOMIC DNA]</scope>
    <source>
        <strain evidence="3">cv. AL8/78</strain>
    </source>
</reference>
<reference evidence="2" key="3">
    <citation type="journal article" date="2017" name="Nature">
        <title>Genome sequence of the progenitor of the wheat D genome Aegilops tauschii.</title>
        <authorList>
            <person name="Luo M.C."/>
            <person name="Gu Y.Q."/>
            <person name="Puiu D."/>
            <person name="Wang H."/>
            <person name="Twardziok S.O."/>
            <person name="Deal K.R."/>
            <person name="Huo N."/>
            <person name="Zhu T."/>
            <person name="Wang L."/>
            <person name="Wang Y."/>
            <person name="McGuire P.E."/>
            <person name="Liu S."/>
            <person name="Long H."/>
            <person name="Ramasamy R.K."/>
            <person name="Rodriguez J.C."/>
            <person name="Van S.L."/>
            <person name="Yuan L."/>
            <person name="Wang Z."/>
            <person name="Xia Z."/>
            <person name="Xiao L."/>
            <person name="Anderson O.D."/>
            <person name="Ouyang S."/>
            <person name="Liang Y."/>
            <person name="Zimin A.V."/>
            <person name="Pertea G."/>
            <person name="Qi P."/>
            <person name="Bennetzen J.L."/>
            <person name="Dai X."/>
            <person name="Dawson M.W."/>
            <person name="Muller H.G."/>
            <person name="Kugler K."/>
            <person name="Rivarola-Duarte L."/>
            <person name="Spannagl M."/>
            <person name="Mayer K.F.X."/>
            <person name="Lu F.H."/>
            <person name="Bevan M.W."/>
            <person name="Leroy P."/>
            <person name="Li P."/>
            <person name="You F.M."/>
            <person name="Sun Q."/>
            <person name="Liu Z."/>
            <person name="Lyons E."/>
            <person name="Wicker T."/>
            <person name="Salzberg S.L."/>
            <person name="Devos K.M."/>
            <person name="Dvorak J."/>
        </authorList>
    </citation>
    <scope>NUCLEOTIDE SEQUENCE [LARGE SCALE GENOMIC DNA]</scope>
    <source>
        <strain evidence="2">cv. AL8/78</strain>
    </source>
</reference>
<organism evidence="2 3">
    <name type="scientific">Aegilops tauschii subsp. strangulata</name>
    <name type="common">Goatgrass</name>
    <dbReference type="NCBI Taxonomy" id="200361"/>
    <lineage>
        <taxon>Eukaryota</taxon>
        <taxon>Viridiplantae</taxon>
        <taxon>Streptophyta</taxon>
        <taxon>Embryophyta</taxon>
        <taxon>Tracheophyta</taxon>
        <taxon>Spermatophyta</taxon>
        <taxon>Magnoliopsida</taxon>
        <taxon>Liliopsida</taxon>
        <taxon>Poales</taxon>
        <taxon>Poaceae</taxon>
        <taxon>BOP clade</taxon>
        <taxon>Pooideae</taxon>
        <taxon>Triticodae</taxon>
        <taxon>Triticeae</taxon>
        <taxon>Triticinae</taxon>
        <taxon>Aegilops</taxon>
    </lineage>
</organism>
<feature type="compositionally biased region" description="Basic and acidic residues" evidence="1">
    <location>
        <begin position="1"/>
        <end position="16"/>
    </location>
</feature>
<evidence type="ECO:0000313" key="2">
    <source>
        <dbReference type="EnsemblPlants" id="AET3Gv21207200.3"/>
    </source>
</evidence>
<evidence type="ECO:0000313" key="3">
    <source>
        <dbReference type="Proteomes" id="UP000015105"/>
    </source>
</evidence>
<feature type="compositionally biased region" description="Acidic residues" evidence="1">
    <location>
        <begin position="17"/>
        <end position="26"/>
    </location>
</feature>
<keyword evidence="3" id="KW-1185">Reference proteome</keyword>
<evidence type="ECO:0000256" key="1">
    <source>
        <dbReference type="SAM" id="MobiDB-lite"/>
    </source>
</evidence>
<sequence>MSYFFDDHSRRQADGREDSEDGEVGDDGAKGSVRITRFRRNRSLPTMSRSHLWKWIDMRETTSKTVLSK</sequence>
<name>A0A453GU12_AEGTS</name>
<reference evidence="3" key="1">
    <citation type="journal article" date="2014" name="Science">
        <title>Ancient hybridizations among the ancestral genomes of bread wheat.</title>
        <authorList>
            <consortium name="International Wheat Genome Sequencing Consortium,"/>
            <person name="Marcussen T."/>
            <person name="Sandve S.R."/>
            <person name="Heier L."/>
            <person name="Spannagl M."/>
            <person name="Pfeifer M."/>
            <person name="Jakobsen K.S."/>
            <person name="Wulff B.B."/>
            <person name="Steuernagel B."/>
            <person name="Mayer K.F."/>
            <person name="Olsen O.A."/>
        </authorList>
    </citation>
    <scope>NUCLEOTIDE SEQUENCE [LARGE SCALE GENOMIC DNA]</scope>
    <source>
        <strain evidence="3">cv. AL8/78</strain>
    </source>
</reference>
<reference evidence="2" key="5">
    <citation type="journal article" date="2021" name="G3 (Bethesda)">
        <title>Aegilops tauschii genome assembly Aet v5.0 features greater sequence contiguity and improved annotation.</title>
        <authorList>
            <person name="Wang L."/>
            <person name="Zhu T."/>
            <person name="Rodriguez J.C."/>
            <person name="Deal K.R."/>
            <person name="Dubcovsky J."/>
            <person name="McGuire P.E."/>
            <person name="Lux T."/>
            <person name="Spannagl M."/>
            <person name="Mayer K.F.X."/>
            <person name="Baldrich P."/>
            <person name="Meyers B.C."/>
            <person name="Huo N."/>
            <person name="Gu Y.Q."/>
            <person name="Zhou H."/>
            <person name="Devos K.M."/>
            <person name="Bennetzen J.L."/>
            <person name="Unver T."/>
            <person name="Budak H."/>
            <person name="Gulick P.J."/>
            <person name="Galiba G."/>
            <person name="Kalapos B."/>
            <person name="Nelson D.R."/>
            <person name="Li P."/>
            <person name="You F.M."/>
            <person name="Luo M.C."/>
            <person name="Dvorak J."/>
        </authorList>
    </citation>
    <scope>NUCLEOTIDE SEQUENCE [LARGE SCALE GENOMIC DNA]</scope>
    <source>
        <strain evidence="2">cv. AL8/78</strain>
    </source>
</reference>
<protein>
    <submittedName>
        <fullName evidence="2">Uncharacterized protein</fullName>
    </submittedName>
</protein>
<reference evidence="2" key="4">
    <citation type="submission" date="2019-03" db="UniProtKB">
        <authorList>
            <consortium name="EnsemblPlants"/>
        </authorList>
    </citation>
    <scope>IDENTIFICATION</scope>
</reference>
<proteinExistence type="predicted"/>
<feature type="region of interest" description="Disordered" evidence="1">
    <location>
        <begin position="1"/>
        <end position="32"/>
    </location>
</feature>
<dbReference type="AlphaFoldDB" id="A0A453GU12"/>
<accession>A0A453GU12</accession>